<sequence length="229" mass="24347">MMLSEGDWLALSVSVQLALLTTVILIVICTPLAWWLARRRLPGQALLEAVLALPLVLPPSVLGFYLLIGLGPNGPGGWLANVVEQRSLAFTFTGLVVGSVVYSLPFVLQPLKNAFSAIDSKQLDMAAVTGAGPRDRFLSLVLPQCREGYVSAAILGFAHTLGEFGVVLMIGGSLSGQTRVASVALYEHVDAGDYVSAHRLAAVLLGLSLLLLWGLFRWQRGRSGPGAMP</sequence>
<evidence type="ECO:0000256" key="8">
    <source>
        <dbReference type="ARBA" id="ARBA00022989"/>
    </source>
</evidence>
<dbReference type="SUPFAM" id="SSF161098">
    <property type="entry name" value="MetI-like"/>
    <property type="match status" value="1"/>
</dbReference>
<comment type="subcellular location">
    <subcellularLocation>
        <location evidence="11">Cell inner membrane</location>
        <topology evidence="11">Multi-pass membrane protein</topology>
    </subcellularLocation>
    <subcellularLocation>
        <location evidence="2 10">Cell membrane</location>
        <topology evidence="2 10">Multi-pass membrane protein</topology>
    </subcellularLocation>
</comment>
<proteinExistence type="inferred from homology"/>
<evidence type="ECO:0000256" key="5">
    <source>
        <dbReference type="ARBA" id="ARBA00022475"/>
    </source>
</evidence>
<keyword evidence="14" id="KW-1185">Reference proteome</keyword>
<evidence type="ECO:0000256" key="9">
    <source>
        <dbReference type="ARBA" id="ARBA00023136"/>
    </source>
</evidence>
<evidence type="ECO:0000256" key="3">
    <source>
        <dbReference type="ARBA" id="ARBA00007069"/>
    </source>
</evidence>
<dbReference type="EMBL" id="AM286690">
    <property type="protein sequence ID" value="CAL16703.1"/>
    <property type="molecule type" value="Genomic_DNA"/>
</dbReference>
<feature type="transmembrane region" description="Helical" evidence="10">
    <location>
        <begin position="149"/>
        <end position="174"/>
    </location>
</feature>
<evidence type="ECO:0000256" key="7">
    <source>
        <dbReference type="ARBA" id="ARBA00022692"/>
    </source>
</evidence>
<evidence type="ECO:0000313" key="13">
    <source>
        <dbReference type="EMBL" id="CAL16703.1"/>
    </source>
</evidence>
<dbReference type="CDD" id="cd06261">
    <property type="entry name" value="TM_PBP2"/>
    <property type="match status" value="1"/>
</dbReference>
<dbReference type="InterPro" id="IPR000515">
    <property type="entry name" value="MetI-like"/>
</dbReference>
<keyword evidence="6 11" id="KW-0500">Molybdenum</keyword>
<comment type="function">
    <text evidence="1 11">Part of the binding-protein-dependent transport system for molybdenum; probably responsible for the translocation of the substrate across the membrane.</text>
</comment>
<keyword evidence="11" id="KW-0997">Cell inner membrane</keyword>
<keyword evidence="7 10" id="KW-0812">Transmembrane</keyword>
<dbReference type="Pfam" id="PF00528">
    <property type="entry name" value="BPD_transp_1"/>
    <property type="match status" value="1"/>
</dbReference>
<dbReference type="PANTHER" id="PTHR30183">
    <property type="entry name" value="MOLYBDENUM TRANSPORT SYSTEM PERMEASE PROTEIN MODB"/>
    <property type="match status" value="1"/>
</dbReference>
<dbReference type="eggNOG" id="COG4149">
    <property type="taxonomic scope" value="Bacteria"/>
</dbReference>
<reference evidence="13 14" key="1">
    <citation type="journal article" date="2006" name="Nat. Biotechnol.">
        <title>Genome sequence of the ubiquitous hydrocarbon-degrading marine bacterium Alcanivorax borkumensis.</title>
        <authorList>
            <person name="Schneiker S."/>
            <person name="Martins dos Santos V.A.P."/>
            <person name="Bartels D."/>
            <person name="Bekel T."/>
            <person name="Brecht M."/>
            <person name="Buhrmester J."/>
            <person name="Chernikova T.N."/>
            <person name="Denaro R."/>
            <person name="Ferrer M."/>
            <person name="Gertler C."/>
            <person name="Goesmann A."/>
            <person name="Golyshina O.V."/>
            <person name="Kaminski F."/>
            <person name="Khachane A.N."/>
            <person name="Lang S."/>
            <person name="Linke B."/>
            <person name="McHardy A.C."/>
            <person name="Meyer F."/>
            <person name="Nechitaylo T."/>
            <person name="Puehler A."/>
            <person name="Regenhardt D."/>
            <person name="Rupp O."/>
            <person name="Sabirova J.S."/>
            <person name="Selbitschka W."/>
            <person name="Yakimov M.M."/>
            <person name="Timmis K.N."/>
            <person name="Vorhoelter F.-J."/>
            <person name="Weidner S."/>
            <person name="Kaiser O."/>
            <person name="Golyshin P.N."/>
        </authorList>
    </citation>
    <scope>NUCLEOTIDE SEQUENCE [LARGE SCALE GENOMIC DNA]</scope>
    <source>
        <strain evidence="14">ATCC 700651 / DSM 11573 / NCIMB 13689 / SK2</strain>
    </source>
</reference>
<keyword evidence="4 10" id="KW-0813">Transport</keyword>
<dbReference type="PROSITE" id="PS50928">
    <property type="entry name" value="ABC_TM1"/>
    <property type="match status" value="1"/>
</dbReference>
<dbReference type="AlphaFoldDB" id="Q0VQ45"/>
<feature type="transmembrane region" description="Helical" evidence="10">
    <location>
        <begin position="194"/>
        <end position="216"/>
    </location>
</feature>
<keyword evidence="9 10" id="KW-0472">Membrane</keyword>
<dbReference type="GO" id="GO:0005886">
    <property type="term" value="C:plasma membrane"/>
    <property type="evidence" value="ECO:0007669"/>
    <property type="project" value="UniProtKB-SubCell"/>
</dbReference>
<dbReference type="STRING" id="393595.ABO_1255"/>
<evidence type="ECO:0000256" key="10">
    <source>
        <dbReference type="RuleBase" id="RU363032"/>
    </source>
</evidence>
<dbReference type="PANTHER" id="PTHR30183:SF8">
    <property type="entry name" value="MOLYBDENUM TRANSPORT SYSTEM PERMEASE"/>
    <property type="match status" value="1"/>
</dbReference>
<dbReference type="InterPro" id="IPR035906">
    <property type="entry name" value="MetI-like_sf"/>
</dbReference>
<gene>
    <name evidence="13" type="primary">modB</name>
    <name evidence="13" type="ordered locus">ABO_1255</name>
</gene>
<dbReference type="KEGG" id="abo:ABO_1255"/>
<dbReference type="Gene3D" id="1.10.3720.10">
    <property type="entry name" value="MetI-like"/>
    <property type="match status" value="1"/>
</dbReference>
<dbReference type="NCBIfam" id="TIGR02141">
    <property type="entry name" value="modB_ABC"/>
    <property type="match status" value="1"/>
</dbReference>
<evidence type="ECO:0000256" key="2">
    <source>
        <dbReference type="ARBA" id="ARBA00004651"/>
    </source>
</evidence>
<evidence type="ECO:0000256" key="11">
    <source>
        <dbReference type="RuleBase" id="RU365097"/>
    </source>
</evidence>
<name>Q0VQ45_ALCBS</name>
<evidence type="ECO:0000259" key="12">
    <source>
        <dbReference type="PROSITE" id="PS50928"/>
    </source>
</evidence>
<feature type="transmembrane region" description="Helical" evidence="10">
    <location>
        <begin position="88"/>
        <end position="108"/>
    </location>
</feature>
<keyword evidence="5" id="KW-1003">Cell membrane</keyword>
<feature type="transmembrane region" description="Helical" evidence="10">
    <location>
        <begin position="49"/>
        <end position="68"/>
    </location>
</feature>
<accession>Q0VQ45</accession>
<evidence type="ECO:0000256" key="6">
    <source>
        <dbReference type="ARBA" id="ARBA00022505"/>
    </source>
</evidence>
<dbReference type="InterPro" id="IPR011867">
    <property type="entry name" value="ModB_ABC"/>
</dbReference>
<evidence type="ECO:0000313" key="14">
    <source>
        <dbReference type="Proteomes" id="UP000008871"/>
    </source>
</evidence>
<comment type="similarity">
    <text evidence="3 11">Belongs to the binding-protein-dependent transport system permease family. CysTW subfamily.</text>
</comment>
<feature type="transmembrane region" description="Helical" evidence="10">
    <location>
        <begin position="15"/>
        <end position="37"/>
    </location>
</feature>
<evidence type="ECO:0000256" key="4">
    <source>
        <dbReference type="ARBA" id="ARBA00022448"/>
    </source>
</evidence>
<dbReference type="GO" id="GO:0015098">
    <property type="term" value="F:molybdate ion transmembrane transporter activity"/>
    <property type="evidence" value="ECO:0007669"/>
    <property type="project" value="UniProtKB-UniRule"/>
</dbReference>
<feature type="domain" description="ABC transmembrane type-1" evidence="12">
    <location>
        <begin position="11"/>
        <end position="213"/>
    </location>
</feature>
<protein>
    <recommendedName>
        <fullName evidence="11">Molybdenum transport system permease</fullName>
    </recommendedName>
</protein>
<dbReference type="HOGENOM" id="CLU_016047_14_3_6"/>
<dbReference type="Proteomes" id="UP000008871">
    <property type="component" value="Chromosome"/>
</dbReference>
<evidence type="ECO:0000256" key="1">
    <source>
        <dbReference type="ARBA" id="ARBA00002949"/>
    </source>
</evidence>
<keyword evidence="8 10" id="KW-1133">Transmembrane helix</keyword>
<organism evidence="13 14">
    <name type="scientific">Alcanivorax borkumensis (strain ATCC 700651 / DSM 11573 / NCIMB 13689 / SK2)</name>
    <dbReference type="NCBI Taxonomy" id="393595"/>
    <lineage>
        <taxon>Bacteria</taxon>
        <taxon>Pseudomonadati</taxon>
        <taxon>Pseudomonadota</taxon>
        <taxon>Gammaproteobacteria</taxon>
        <taxon>Oceanospirillales</taxon>
        <taxon>Alcanivoracaceae</taxon>
        <taxon>Alcanivorax</taxon>
    </lineage>
</organism>